<evidence type="ECO:0000313" key="9">
    <source>
        <dbReference type="Proteomes" id="UP000181936"/>
    </source>
</evidence>
<dbReference type="GO" id="GO:0005524">
    <property type="term" value="F:ATP binding"/>
    <property type="evidence" value="ECO:0007669"/>
    <property type="project" value="UniProtKB-KW"/>
</dbReference>
<evidence type="ECO:0000256" key="2">
    <source>
        <dbReference type="ARBA" id="ARBA00022448"/>
    </source>
</evidence>
<reference evidence="8 9" key="1">
    <citation type="journal article" date="2016" name="Sci. Rep.">
        <title>Complete genome sequence and transcriptomic analysis of a novel marine strain Bacillus weihaiensis reveals the mechanism of brown algae degradation.</title>
        <authorList>
            <person name="Zhu Y."/>
            <person name="Chen P."/>
            <person name="Bao Y."/>
            <person name="Men Y."/>
            <person name="Zeng Y."/>
            <person name="Yang J."/>
            <person name="Sun J."/>
            <person name="Sun Y."/>
        </authorList>
    </citation>
    <scope>NUCLEOTIDE SEQUENCE [LARGE SCALE GENOMIC DNA]</scope>
    <source>
        <strain evidence="8 9">Alg07</strain>
    </source>
</reference>
<evidence type="ECO:0000256" key="5">
    <source>
        <dbReference type="ARBA" id="ARBA00022840"/>
    </source>
</evidence>
<dbReference type="Pfam" id="PF00005">
    <property type="entry name" value="ABC_tran"/>
    <property type="match status" value="1"/>
</dbReference>
<protein>
    <submittedName>
        <fullName evidence="8">Ectoine/hydroxyectoine ABC transporter ATP-binding protein EhuA</fullName>
    </submittedName>
</protein>
<feature type="domain" description="ABC transporter" evidence="7">
    <location>
        <begin position="2"/>
        <end position="242"/>
    </location>
</feature>
<dbReference type="InterPro" id="IPR027417">
    <property type="entry name" value="P-loop_NTPase"/>
</dbReference>
<dbReference type="PROSITE" id="PS00211">
    <property type="entry name" value="ABC_TRANSPORTER_1"/>
    <property type="match status" value="1"/>
</dbReference>
<dbReference type="FunFam" id="3.40.50.300:FF:000020">
    <property type="entry name" value="Amino acid ABC transporter ATP-binding component"/>
    <property type="match status" value="1"/>
</dbReference>
<accession>A0A1L3MUG8</accession>
<dbReference type="PANTHER" id="PTHR43166">
    <property type="entry name" value="AMINO ACID IMPORT ATP-BINDING PROTEIN"/>
    <property type="match status" value="1"/>
</dbReference>
<dbReference type="RefSeq" id="WP_072580787.1">
    <property type="nucleotide sequence ID" value="NZ_CP016020.1"/>
</dbReference>
<gene>
    <name evidence="8" type="ORF">A9C19_15270</name>
</gene>
<dbReference type="InterPro" id="IPR050086">
    <property type="entry name" value="MetN_ABC_transporter-like"/>
</dbReference>
<evidence type="ECO:0000259" key="7">
    <source>
        <dbReference type="PROSITE" id="PS50893"/>
    </source>
</evidence>
<comment type="subcellular location">
    <subcellularLocation>
        <location evidence="1">Cell membrane</location>
        <topology evidence="1">Peripheral membrane protein</topology>
    </subcellularLocation>
</comment>
<evidence type="ECO:0000256" key="1">
    <source>
        <dbReference type="ARBA" id="ARBA00004202"/>
    </source>
</evidence>
<dbReference type="STRING" id="1547283.A9C19_15270"/>
<dbReference type="KEGG" id="bwh:A9C19_15270"/>
<evidence type="ECO:0000313" key="8">
    <source>
        <dbReference type="EMBL" id="APH05986.1"/>
    </source>
</evidence>
<dbReference type="GO" id="GO:0016887">
    <property type="term" value="F:ATP hydrolysis activity"/>
    <property type="evidence" value="ECO:0007669"/>
    <property type="project" value="InterPro"/>
</dbReference>
<dbReference type="InterPro" id="IPR030679">
    <property type="entry name" value="ABC_ATPase_HisP-typ"/>
</dbReference>
<organism evidence="8 9">
    <name type="scientific">Bacillus weihaiensis</name>
    <dbReference type="NCBI Taxonomy" id="1547283"/>
    <lineage>
        <taxon>Bacteria</taxon>
        <taxon>Bacillati</taxon>
        <taxon>Bacillota</taxon>
        <taxon>Bacilli</taxon>
        <taxon>Bacillales</taxon>
        <taxon>Bacillaceae</taxon>
        <taxon>Bacillus</taxon>
    </lineage>
</organism>
<dbReference type="InterPro" id="IPR017871">
    <property type="entry name" value="ABC_transporter-like_CS"/>
</dbReference>
<keyword evidence="4" id="KW-0547">Nucleotide-binding</keyword>
<name>A0A1L3MUG8_9BACI</name>
<keyword evidence="2" id="KW-0813">Transport</keyword>
<evidence type="ECO:0000256" key="3">
    <source>
        <dbReference type="ARBA" id="ARBA00022475"/>
    </source>
</evidence>
<evidence type="ECO:0000256" key="6">
    <source>
        <dbReference type="ARBA" id="ARBA00023136"/>
    </source>
</evidence>
<keyword evidence="5 8" id="KW-0067">ATP-binding</keyword>
<dbReference type="EMBL" id="CP016020">
    <property type="protein sequence ID" value="APH05986.1"/>
    <property type="molecule type" value="Genomic_DNA"/>
</dbReference>
<dbReference type="GO" id="GO:0005886">
    <property type="term" value="C:plasma membrane"/>
    <property type="evidence" value="ECO:0007669"/>
    <property type="project" value="UniProtKB-SubCell"/>
</dbReference>
<dbReference type="InterPro" id="IPR003439">
    <property type="entry name" value="ABC_transporter-like_ATP-bd"/>
</dbReference>
<dbReference type="SMART" id="SM00382">
    <property type="entry name" value="AAA"/>
    <property type="match status" value="1"/>
</dbReference>
<dbReference type="AlphaFoldDB" id="A0A1L3MUG8"/>
<sequence length="249" mass="28130">MIRIEKLYKKFNQLDVLKGIDLEVETGKTAVVIGPSGSGKTTLLRCLNLLEVPNNGAITIDQTTLLFEEKKKFRTSEMTAFRKQTGMVFQNYNLFPHFTAVENVMEGQITVLKRSKNEARQRALELLEKVGLQERAEMYPHQLSGGQQQRVGIARAMAMEPKVLLFDEPTSALDPELVGEVLKVMKELADEGMTMVVVTHEMQFARDVADEVIFMDQGVVVEKGTPEEVFQHTNNPRTRQFLNKVTDKG</sequence>
<dbReference type="PIRSF" id="PIRSF039085">
    <property type="entry name" value="ABC_ATPase_HisP"/>
    <property type="match status" value="1"/>
</dbReference>
<dbReference type="Gene3D" id="3.40.50.300">
    <property type="entry name" value="P-loop containing nucleotide triphosphate hydrolases"/>
    <property type="match status" value="1"/>
</dbReference>
<dbReference type="OrthoDB" id="9802185at2"/>
<dbReference type="Proteomes" id="UP000181936">
    <property type="component" value="Chromosome"/>
</dbReference>
<dbReference type="InterPro" id="IPR003593">
    <property type="entry name" value="AAA+_ATPase"/>
</dbReference>
<dbReference type="GO" id="GO:0015424">
    <property type="term" value="F:ABC-type amino acid transporter activity"/>
    <property type="evidence" value="ECO:0007669"/>
    <property type="project" value="InterPro"/>
</dbReference>
<dbReference type="CDD" id="cd03262">
    <property type="entry name" value="ABC_HisP_GlnQ"/>
    <property type="match status" value="1"/>
</dbReference>
<dbReference type="PANTHER" id="PTHR43166:SF35">
    <property type="entry name" value="L-CYSTINE IMPORT ATP-BINDING PROTEIN TCYN"/>
    <property type="match status" value="1"/>
</dbReference>
<proteinExistence type="predicted"/>
<dbReference type="PROSITE" id="PS50893">
    <property type="entry name" value="ABC_TRANSPORTER_2"/>
    <property type="match status" value="1"/>
</dbReference>
<evidence type="ECO:0000256" key="4">
    <source>
        <dbReference type="ARBA" id="ARBA00022741"/>
    </source>
</evidence>
<dbReference type="SUPFAM" id="SSF52540">
    <property type="entry name" value="P-loop containing nucleoside triphosphate hydrolases"/>
    <property type="match status" value="1"/>
</dbReference>
<keyword evidence="6" id="KW-0472">Membrane</keyword>
<keyword evidence="9" id="KW-1185">Reference proteome</keyword>
<keyword evidence="3" id="KW-1003">Cell membrane</keyword>